<name>Q6FCK4_ACIAD</name>
<reference evidence="1 2" key="1">
    <citation type="journal article" date="2004" name="Nucleic Acids Res.">
        <title>Unique features revealed by the genome sequence of Acinetobacter sp. ADP1, a versatile and naturally transformation competent bacterium.</title>
        <authorList>
            <person name="Barbe V."/>
            <person name="Vallenet D."/>
            <person name="Fonknechten N."/>
            <person name="Kreimeyer A."/>
            <person name="Oztas S."/>
            <person name="Labarre L."/>
            <person name="Cruveiller S."/>
            <person name="Robert C."/>
            <person name="Duprat S."/>
            <person name="Wincker P."/>
            <person name="Ornston L.N."/>
            <person name="Weissenbach J."/>
            <person name="Marliere P."/>
            <person name="Cohen G.N."/>
            <person name="Medigue C."/>
        </authorList>
    </citation>
    <scope>NUCLEOTIDE SEQUENCE [LARGE SCALE GENOMIC DNA]</scope>
    <source>
        <strain evidence="2">ATCC 33305 / BD413 / ADP1</strain>
    </source>
</reference>
<evidence type="ECO:0000313" key="1">
    <source>
        <dbReference type="EMBL" id="CAG68206.1"/>
    </source>
</evidence>
<gene>
    <name evidence="1" type="ordered locus">ACIAD1338</name>
</gene>
<evidence type="ECO:0000313" key="2">
    <source>
        <dbReference type="Proteomes" id="UP000000430"/>
    </source>
</evidence>
<dbReference type="HOGENOM" id="CLU_3228162_0_0_6"/>
<dbReference type="Proteomes" id="UP000000430">
    <property type="component" value="Chromosome"/>
</dbReference>
<dbReference type="AlphaFoldDB" id="Q6FCK4"/>
<proteinExistence type="predicted"/>
<protein>
    <submittedName>
        <fullName evidence="1">Uncharacterized protein</fullName>
    </submittedName>
</protein>
<sequence length="43" mass="5036">MRKIGDIEYFVSNLKVITWFDKHGMFIEESYAISLDSSMKSDC</sequence>
<accession>Q6FCK4</accession>
<dbReference type="KEGG" id="aci:ACIAD1338"/>
<dbReference type="EMBL" id="CR543861">
    <property type="protein sequence ID" value="CAG68206.1"/>
    <property type="molecule type" value="Genomic_DNA"/>
</dbReference>
<organism evidence="1 2">
    <name type="scientific">Acinetobacter baylyi (strain ATCC 33305 / BD413 / ADP1)</name>
    <dbReference type="NCBI Taxonomy" id="62977"/>
    <lineage>
        <taxon>Bacteria</taxon>
        <taxon>Pseudomonadati</taxon>
        <taxon>Pseudomonadota</taxon>
        <taxon>Gammaproteobacteria</taxon>
        <taxon>Moraxellales</taxon>
        <taxon>Moraxellaceae</taxon>
        <taxon>Acinetobacter</taxon>
    </lineage>
</organism>